<protein>
    <recommendedName>
        <fullName evidence="1">Zinc knuckle CX2CX4HX4C domain-containing protein</fullName>
    </recommendedName>
</protein>
<gene>
    <name evidence="2" type="ORF">Ahy_B08g092487</name>
</gene>
<dbReference type="InterPro" id="IPR025836">
    <property type="entry name" value="Zn_knuckle_CX2CX4HX4C"/>
</dbReference>
<organism evidence="2 3">
    <name type="scientific">Arachis hypogaea</name>
    <name type="common">Peanut</name>
    <dbReference type="NCBI Taxonomy" id="3818"/>
    <lineage>
        <taxon>Eukaryota</taxon>
        <taxon>Viridiplantae</taxon>
        <taxon>Streptophyta</taxon>
        <taxon>Embryophyta</taxon>
        <taxon>Tracheophyta</taxon>
        <taxon>Spermatophyta</taxon>
        <taxon>Magnoliopsida</taxon>
        <taxon>eudicotyledons</taxon>
        <taxon>Gunneridae</taxon>
        <taxon>Pentapetalae</taxon>
        <taxon>rosids</taxon>
        <taxon>fabids</taxon>
        <taxon>Fabales</taxon>
        <taxon>Fabaceae</taxon>
        <taxon>Papilionoideae</taxon>
        <taxon>50 kb inversion clade</taxon>
        <taxon>dalbergioids sensu lato</taxon>
        <taxon>Dalbergieae</taxon>
        <taxon>Pterocarpus clade</taxon>
        <taxon>Arachis</taxon>
    </lineage>
</organism>
<dbReference type="Proteomes" id="UP000289738">
    <property type="component" value="Chromosome B08"/>
</dbReference>
<dbReference type="Pfam" id="PF14392">
    <property type="entry name" value="zf-CCHC_4"/>
    <property type="match status" value="1"/>
</dbReference>
<dbReference type="PANTHER" id="PTHR31286:SF167">
    <property type="entry name" value="OS09G0268800 PROTEIN"/>
    <property type="match status" value="1"/>
</dbReference>
<keyword evidence="3" id="KW-1185">Reference proteome</keyword>
<dbReference type="EMBL" id="SDMP01000018">
    <property type="protein sequence ID" value="RYQ96647.1"/>
    <property type="molecule type" value="Genomic_DNA"/>
</dbReference>
<name>A0A444Y3Z6_ARAHY</name>
<sequence>MLNIGRKLESFQMKEIQSKLFQFFFKKEADMKKIQQTWSLTAEVKVQIKNLLEYYKTVKLGRQLAAVVGEVMEYNLFEGENGKKKFIKAKIRMKIDQPVKMGTNIGCKIDGITWVDFKYEKLPTFCYFCRMIGHDEGICEKAEEQEGGSQSKSKELEHG</sequence>
<evidence type="ECO:0000313" key="2">
    <source>
        <dbReference type="EMBL" id="RYQ96647.1"/>
    </source>
</evidence>
<dbReference type="AlphaFoldDB" id="A0A444Y3Z6"/>
<dbReference type="InterPro" id="IPR040256">
    <property type="entry name" value="At4g02000-like"/>
</dbReference>
<feature type="domain" description="Zinc knuckle CX2CX4HX4C" evidence="1">
    <location>
        <begin position="95"/>
        <end position="141"/>
    </location>
</feature>
<accession>A0A444Y3Z6</accession>
<reference evidence="2 3" key="1">
    <citation type="submission" date="2019-01" db="EMBL/GenBank/DDBJ databases">
        <title>Sequencing of cultivated peanut Arachis hypogaea provides insights into genome evolution and oil improvement.</title>
        <authorList>
            <person name="Chen X."/>
        </authorList>
    </citation>
    <scope>NUCLEOTIDE SEQUENCE [LARGE SCALE GENOMIC DNA]</scope>
    <source>
        <strain evidence="3">cv. Fuhuasheng</strain>
        <tissue evidence="2">Leaves</tissue>
    </source>
</reference>
<proteinExistence type="predicted"/>
<evidence type="ECO:0000313" key="3">
    <source>
        <dbReference type="Proteomes" id="UP000289738"/>
    </source>
</evidence>
<comment type="caution">
    <text evidence="2">The sequence shown here is derived from an EMBL/GenBank/DDBJ whole genome shotgun (WGS) entry which is preliminary data.</text>
</comment>
<evidence type="ECO:0000259" key="1">
    <source>
        <dbReference type="Pfam" id="PF14392"/>
    </source>
</evidence>
<dbReference type="PANTHER" id="PTHR31286">
    <property type="entry name" value="GLYCINE-RICH CELL WALL STRUCTURAL PROTEIN 1.8-LIKE"/>
    <property type="match status" value="1"/>
</dbReference>